<evidence type="ECO:0000313" key="3">
    <source>
        <dbReference type="Proteomes" id="UP001500124"/>
    </source>
</evidence>
<organism evidence="2 3">
    <name type="scientific">Streptomyces similanensis</name>
    <dbReference type="NCBI Taxonomy" id="1274988"/>
    <lineage>
        <taxon>Bacteria</taxon>
        <taxon>Bacillati</taxon>
        <taxon>Actinomycetota</taxon>
        <taxon>Actinomycetes</taxon>
        <taxon>Kitasatosporales</taxon>
        <taxon>Streptomycetaceae</taxon>
        <taxon>Streptomyces</taxon>
    </lineage>
</organism>
<accession>A0ABP9KCU9</accession>
<keyword evidence="3" id="KW-1185">Reference proteome</keyword>
<reference evidence="3" key="1">
    <citation type="journal article" date="2019" name="Int. J. Syst. Evol. Microbiol.">
        <title>The Global Catalogue of Microorganisms (GCM) 10K type strain sequencing project: providing services to taxonomists for standard genome sequencing and annotation.</title>
        <authorList>
            <consortium name="The Broad Institute Genomics Platform"/>
            <consortium name="The Broad Institute Genome Sequencing Center for Infectious Disease"/>
            <person name="Wu L."/>
            <person name="Ma J."/>
        </authorList>
    </citation>
    <scope>NUCLEOTIDE SEQUENCE [LARGE SCALE GENOMIC DNA]</scope>
    <source>
        <strain evidence="3">JCM 18410</strain>
    </source>
</reference>
<sequence>MIDFAFEPCTDDASWSPDWRPDHLDLNASDFCLRYFKADRRLIIHGADLSVPSLGHPVVDFALMLEYAVRELMDHDSLATETSLTQHQYAFRREAEIVTLTTTWPMGGVAQLTWSELRELTEEAKAEAVRLITTAHPELRDNTWLRQTVGQPPTDASSSRGPTTPGI</sequence>
<evidence type="ECO:0000256" key="1">
    <source>
        <dbReference type="SAM" id="MobiDB-lite"/>
    </source>
</evidence>
<feature type="region of interest" description="Disordered" evidence="1">
    <location>
        <begin position="142"/>
        <end position="167"/>
    </location>
</feature>
<name>A0ABP9KCU9_9ACTN</name>
<feature type="compositionally biased region" description="Polar residues" evidence="1">
    <location>
        <begin position="144"/>
        <end position="167"/>
    </location>
</feature>
<dbReference type="EMBL" id="BAABKC010000037">
    <property type="protein sequence ID" value="GAA5054226.1"/>
    <property type="molecule type" value="Genomic_DNA"/>
</dbReference>
<gene>
    <name evidence="2" type="ORF">GCM10023336_25280</name>
</gene>
<dbReference type="Proteomes" id="UP001500124">
    <property type="component" value="Unassembled WGS sequence"/>
</dbReference>
<dbReference type="RefSeq" id="WP_345668399.1">
    <property type="nucleotide sequence ID" value="NZ_BAABKC010000037.1"/>
</dbReference>
<proteinExistence type="predicted"/>
<comment type="caution">
    <text evidence="2">The sequence shown here is derived from an EMBL/GenBank/DDBJ whole genome shotgun (WGS) entry which is preliminary data.</text>
</comment>
<protein>
    <submittedName>
        <fullName evidence="2">Uncharacterized protein</fullName>
    </submittedName>
</protein>
<evidence type="ECO:0000313" key="2">
    <source>
        <dbReference type="EMBL" id="GAA5054226.1"/>
    </source>
</evidence>